<evidence type="ECO:0000313" key="1">
    <source>
        <dbReference type="EMBL" id="KRH91996.1"/>
    </source>
</evidence>
<accession>A0A0R0LR86</accession>
<evidence type="ECO:0000313" key="2">
    <source>
        <dbReference type="Proteomes" id="UP000051530"/>
    </source>
</evidence>
<organism evidence="1 2">
    <name type="scientific">Pseudoloma neurophilia</name>
    <dbReference type="NCBI Taxonomy" id="146866"/>
    <lineage>
        <taxon>Eukaryota</taxon>
        <taxon>Fungi</taxon>
        <taxon>Fungi incertae sedis</taxon>
        <taxon>Microsporidia</taxon>
        <taxon>Pseudoloma</taxon>
    </lineage>
</organism>
<dbReference type="AlphaFoldDB" id="A0A0R0LR86"/>
<comment type="caution">
    <text evidence="1">The sequence shown here is derived from an EMBL/GenBank/DDBJ whole genome shotgun (WGS) entry which is preliminary data.</text>
</comment>
<dbReference type="Proteomes" id="UP000051530">
    <property type="component" value="Unassembled WGS sequence"/>
</dbReference>
<keyword evidence="2" id="KW-1185">Reference proteome</keyword>
<reference evidence="1 2" key="1">
    <citation type="submission" date="2015-07" db="EMBL/GenBank/DDBJ databases">
        <title>The genome of Pseudoloma neurophilia, a relevant intracellular parasite of the zebrafish.</title>
        <authorList>
            <person name="Ndikumana S."/>
            <person name="Pelin A."/>
            <person name="Sanders J."/>
            <person name="Corradi N."/>
        </authorList>
    </citation>
    <scope>NUCLEOTIDE SEQUENCE [LARGE SCALE GENOMIC DNA]</scope>
    <source>
        <strain evidence="1 2">MK1</strain>
    </source>
</reference>
<gene>
    <name evidence="1" type="ORF">M153_15316000616</name>
</gene>
<sequence>MEESFKRLRVDKIDFTNEKEVLELANNQEYIQPVRKLLNRPILEIYDLLPGSEVIILNELHRRCTEKSKFRPQVRKDAFYFDMRANMSENAVEMYESTMIRKRLKCQELERQQIIIRHLLKENIILIEKLLNWKFHFFSDFKLDKKRAFKFNTLFKYFIMRRKEIHNLLTDINNHIAEIIIRANESEVYLKRSIRLLSSDLEN</sequence>
<dbReference type="VEuPathDB" id="MicrosporidiaDB:M153_15316000616"/>
<protein>
    <submittedName>
        <fullName evidence="1">Uncharacterized protein</fullName>
    </submittedName>
</protein>
<proteinExistence type="predicted"/>
<dbReference type="EMBL" id="LGUB01001319">
    <property type="protein sequence ID" value="KRH91996.1"/>
    <property type="molecule type" value="Genomic_DNA"/>
</dbReference>
<name>A0A0R0LR86_9MICR</name>
<dbReference type="OrthoDB" id="10384120at2759"/>